<keyword evidence="4" id="KW-1185">Reference proteome</keyword>
<keyword evidence="2" id="KW-0808">Transferase</keyword>
<dbReference type="SUPFAM" id="SSF53756">
    <property type="entry name" value="UDP-Glycosyltransferase/glycogen phosphorylase"/>
    <property type="match status" value="1"/>
</dbReference>
<dbReference type="EMBL" id="SDAM02000099">
    <property type="protein sequence ID" value="KAH6830348.1"/>
    <property type="molecule type" value="Genomic_DNA"/>
</dbReference>
<evidence type="ECO:0000256" key="2">
    <source>
        <dbReference type="ARBA" id="ARBA00022679"/>
    </source>
</evidence>
<reference evidence="3 4" key="1">
    <citation type="journal article" date="2021" name="Nat. Commun.">
        <title>Incipient diploidization of the medicinal plant Perilla within 10,000 years.</title>
        <authorList>
            <person name="Zhang Y."/>
            <person name="Shen Q."/>
            <person name="Leng L."/>
            <person name="Zhang D."/>
            <person name="Chen S."/>
            <person name="Shi Y."/>
            <person name="Ning Z."/>
            <person name="Chen S."/>
        </authorList>
    </citation>
    <scope>NUCLEOTIDE SEQUENCE [LARGE SCALE GENOMIC DNA]</scope>
    <source>
        <strain evidence="4">cv. PC099</strain>
    </source>
</reference>
<organism evidence="3 4">
    <name type="scientific">Perilla frutescens var. hirtella</name>
    <name type="common">Perilla citriodora</name>
    <name type="synonym">Perilla setoyensis</name>
    <dbReference type="NCBI Taxonomy" id="608512"/>
    <lineage>
        <taxon>Eukaryota</taxon>
        <taxon>Viridiplantae</taxon>
        <taxon>Streptophyta</taxon>
        <taxon>Embryophyta</taxon>
        <taxon>Tracheophyta</taxon>
        <taxon>Spermatophyta</taxon>
        <taxon>Magnoliopsida</taxon>
        <taxon>eudicotyledons</taxon>
        <taxon>Gunneridae</taxon>
        <taxon>Pentapetalae</taxon>
        <taxon>asterids</taxon>
        <taxon>lamiids</taxon>
        <taxon>Lamiales</taxon>
        <taxon>Lamiaceae</taxon>
        <taxon>Nepetoideae</taxon>
        <taxon>Elsholtzieae</taxon>
        <taxon>Perilla</taxon>
    </lineage>
</organism>
<dbReference type="AlphaFoldDB" id="A0AAD4P850"/>
<gene>
    <name evidence="3" type="ORF">C2S53_007514</name>
</gene>
<dbReference type="PANTHER" id="PTHR11926">
    <property type="entry name" value="GLUCOSYL/GLUCURONOSYL TRANSFERASES"/>
    <property type="match status" value="1"/>
</dbReference>
<dbReference type="GO" id="GO:0080044">
    <property type="term" value="F:quercetin 7-O-glucosyltransferase activity"/>
    <property type="evidence" value="ECO:0007669"/>
    <property type="project" value="TreeGrafter"/>
</dbReference>
<evidence type="ECO:0000256" key="1">
    <source>
        <dbReference type="ARBA" id="ARBA00009995"/>
    </source>
</evidence>
<dbReference type="Pfam" id="PF00201">
    <property type="entry name" value="UDPGT"/>
    <property type="match status" value="1"/>
</dbReference>
<comment type="similarity">
    <text evidence="1">Belongs to the UDP-glycosyltransferase family.</text>
</comment>
<sequence length="458" mass="49664">METPHVIVVPYPAQGHVIPMLELSQLLVKHGIKVTCVNTEFNHHRVVSSSSSDIGEVVNMVSIPDGLEPWVDRTEMGKLSEAITRVMPGELQALITTLNRDQCPKIGCVIADWSMAWALDVAEGMGLRRAVFCPAAAATLALCFAIPKLVGDGSINDNGQASKKKMIRVSPNIPPTISNELLWASVGNEATQKIIFHMFADGARSIIKSAEFMICNSSPDLEPGAFSMLPQLKPIGPLLASNRLGKSAGYFWPEDSSCLAWLDQQPPNSVVYVAFGSFTVLDPTQFEELALGLQLTNRPFLWVVREDIIRAAGGGGGGAFPAAGFVEGKVVAWAPQQQVLSHPSVACFVTHCGWNSTIEGISNGVPFLCWPYFAEQFTNRNYICDEWKVGLGLSKDGNGIISRWELKEKVEAVLGDGGFRERALSLGGKIMDGVKNGGTSHSNFTSFIQWIKKINGHV</sequence>
<dbReference type="CDD" id="cd03784">
    <property type="entry name" value="GT1_Gtf-like"/>
    <property type="match status" value="1"/>
</dbReference>
<accession>A0AAD4P850</accession>
<name>A0AAD4P850_PERFH</name>
<evidence type="ECO:0000313" key="4">
    <source>
        <dbReference type="Proteomes" id="UP001190926"/>
    </source>
</evidence>
<comment type="caution">
    <text evidence="3">The sequence shown here is derived from an EMBL/GenBank/DDBJ whole genome shotgun (WGS) entry which is preliminary data.</text>
</comment>
<proteinExistence type="inferred from homology"/>
<dbReference type="FunFam" id="3.40.50.2000:FF:000108">
    <property type="entry name" value="UDP-glycosyltransferase 83A1"/>
    <property type="match status" value="1"/>
</dbReference>
<dbReference type="Proteomes" id="UP001190926">
    <property type="component" value="Unassembled WGS sequence"/>
</dbReference>
<dbReference type="PANTHER" id="PTHR11926:SF1412">
    <property type="entry name" value="UDP-GLYCOSYLTRANSFERASE 83A1-LIKE"/>
    <property type="match status" value="1"/>
</dbReference>
<evidence type="ECO:0000313" key="3">
    <source>
        <dbReference type="EMBL" id="KAH6830348.1"/>
    </source>
</evidence>
<dbReference type="InterPro" id="IPR002213">
    <property type="entry name" value="UDP_glucos_trans"/>
</dbReference>
<dbReference type="FunFam" id="3.40.50.2000:FF:000061">
    <property type="entry name" value="UDP-glycosyltransferase 83A1"/>
    <property type="match status" value="1"/>
</dbReference>
<dbReference type="GO" id="GO:0080043">
    <property type="term" value="F:quercetin 3-O-glucosyltransferase activity"/>
    <property type="evidence" value="ECO:0007669"/>
    <property type="project" value="TreeGrafter"/>
</dbReference>
<protein>
    <submittedName>
        <fullName evidence="3">Uncharacterized protein</fullName>
    </submittedName>
</protein>
<dbReference type="Gene3D" id="3.40.50.2000">
    <property type="entry name" value="Glycogen Phosphorylase B"/>
    <property type="match status" value="2"/>
</dbReference>